<gene>
    <name evidence="3" type="ORF">RirG_243550</name>
</gene>
<dbReference type="PANTHER" id="PTHR20916">
    <property type="entry name" value="CYSTEINE AND GLYCINE-RICH PROTEIN 2 BINDING PROTEIN"/>
    <property type="match status" value="1"/>
</dbReference>
<evidence type="ECO:0000313" key="4">
    <source>
        <dbReference type="Proteomes" id="UP000022910"/>
    </source>
</evidence>
<dbReference type="CDD" id="cd04301">
    <property type="entry name" value="NAT_SF"/>
    <property type="match status" value="1"/>
</dbReference>
<dbReference type="Proteomes" id="UP000022910">
    <property type="component" value="Unassembled WGS sequence"/>
</dbReference>
<dbReference type="GO" id="GO:0004402">
    <property type="term" value="F:histone acetyltransferase activity"/>
    <property type="evidence" value="ECO:0007669"/>
    <property type="project" value="TreeGrafter"/>
</dbReference>
<dbReference type="HOGENOM" id="CLU_672933_0_0_1"/>
<feature type="region of interest" description="Disordered" evidence="1">
    <location>
        <begin position="116"/>
        <end position="135"/>
    </location>
</feature>
<dbReference type="EMBL" id="JEMT01028882">
    <property type="protein sequence ID" value="EXX53469.1"/>
    <property type="molecule type" value="Genomic_DNA"/>
</dbReference>
<dbReference type="InterPro" id="IPR016181">
    <property type="entry name" value="Acyl_CoA_acyltransferase"/>
</dbReference>
<evidence type="ECO:0000259" key="2">
    <source>
        <dbReference type="PROSITE" id="PS51186"/>
    </source>
</evidence>
<dbReference type="SMR" id="A0A015JES3"/>
<comment type="caution">
    <text evidence="3">The sequence shown here is derived from an EMBL/GenBank/DDBJ whole genome shotgun (WGS) entry which is preliminary data.</text>
</comment>
<organism evidence="3 4">
    <name type="scientific">Rhizophagus irregularis (strain DAOM 197198w)</name>
    <name type="common">Glomus intraradices</name>
    <dbReference type="NCBI Taxonomy" id="1432141"/>
    <lineage>
        <taxon>Eukaryota</taxon>
        <taxon>Fungi</taxon>
        <taxon>Fungi incertae sedis</taxon>
        <taxon>Mucoromycota</taxon>
        <taxon>Glomeromycotina</taxon>
        <taxon>Glomeromycetes</taxon>
        <taxon>Glomerales</taxon>
        <taxon>Glomeraceae</taxon>
        <taxon>Rhizophagus</taxon>
    </lineage>
</organism>
<dbReference type="STRING" id="1432141.A0A015JES3"/>
<dbReference type="PANTHER" id="PTHR20916:SF26">
    <property type="entry name" value="CYSTEINE-RICH PROTEIN 2-BINDING PROTEIN"/>
    <property type="match status" value="1"/>
</dbReference>
<sequence>MIQTSIKKRRGRPPLSTSAKIRAIFKVCPIPPTHFQDFANTFDPQKLYPELWAKRTIVKKKKYAPNDKFGIHEEIKGTIEQVQTKGQLHENATTIVATTTTTTPAPVRLKLIVRDGNESNNLPVKPPRKKKPNPLDQKEECYLLHKLQYSSKPLSPKAARLKRKLYLRRLKKENGLKIFDIDAIVTEHMRSSLPLEPLTSDEEEEPLRELITETSIHDQAEEKTNYKQETEITYTPYKNSFASRLYGIPRLATTLTAEEAWTSPFNSRKLKPYIRRDYETIPQKLRLLWDIIRYPHRNDPNWLPPPASPIDFCYFQKEHLDQVNDLLQKCFWPGIDVSENLLFPDFSIVAMYKRLVIGCGFMTPQAYITYIAVAPGWEKSGIGQFMVYHLIQTNIGKDVTLHVSANNPAMILYQKFGFKPEEFIVNFYDKYLPDGSLECKNAFFVRLRR</sequence>
<evidence type="ECO:0000313" key="3">
    <source>
        <dbReference type="EMBL" id="EXX53469.1"/>
    </source>
</evidence>
<reference evidence="3 4" key="1">
    <citation type="submission" date="2014-02" db="EMBL/GenBank/DDBJ databases">
        <title>Single nucleus genome sequencing reveals high similarity among nuclei of an endomycorrhizal fungus.</title>
        <authorList>
            <person name="Lin K."/>
            <person name="Geurts R."/>
            <person name="Zhang Z."/>
            <person name="Limpens E."/>
            <person name="Saunders D.G."/>
            <person name="Mu D."/>
            <person name="Pang E."/>
            <person name="Cao H."/>
            <person name="Cha H."/>
            <person name="Lin T."/>
            <person name="Zhou Q."/>
            <person name="Shang Y."/>
            <person name="Li Y."/>
            <person name="Ivanov S."/>
            <person name="Sharma T."/>
            <person name="Velzen R.V."/>
            <person name="Ruijter N.D."/>
            <person name="Aanen D.K."/>
            <person name="Win J."/>
            <person name="Kamoun S."/>
            <person name="Bisseling T."/>
            <person name="Huang S."/>
        </authorList>
    </citation>
    <scope>NUCLEOTIDE SEQUENCE [LARGE SCALE GENOMIC DNA]</scope>
    <source>
        <strain evidence="4">DAOM197198w</strain>
    </source>
</reference>
<accession>A0A015JES3</accession>
<dbReference type="InterPro" id="IPR000182">
    <property type="entry name" value="GNAT_dom"/>
</dbReference>
<dbReference type="OrthoDB" id="4080456at2759"/>
<proteinExistence type="predicted"/>
<dbReference type="AlphaFoldDB" id="A0A015JES3"/>
<name>A0A015JES3_RHIIW</name>
<protein>
    <recommendedName>
        <fullName evidence="2">N-acetyltransferase domain-containing protein</fullName>
    </recommendedName>
</protein>
<keyword evidence="4" id="KW-1185">Reference proteome</keyword>
<dbReference type="Pfam" id="PF13508">
    <property type="entry name" value="Acetyltransf_7"/>
    <property type="match status" value="1"/>
</dbReference>
<dbReference type="PROSITE" id="PS51186">
    <property type="entry name" value="GNAT"/>
    <property type="match status" value="1"/>
</dbReference>
<dbReference type="SUPFAM" id="SSF55729">
    <property type="entry name" value="Acyl-CoA N-acyltransferases (Nat)"/>
    <property type="match status" value="1"/>
</dbReference>
<dbReference type="Gene3D" id="3.40.630.30">
    <property type="match status" value="1"/>
</dbReference>
<feature type="domain" description="N-acetyltransferase" evidence="2">
    <location>
        <begin position="310"/>
        <end position="449"/>
    </location>
</feature>
<evidence type="ECO:0000256" key="1">
    <source>
        <dbReference type="SAM" id="MobiDB-lite"/>
    </source>
</evidence>
<dbReference type="FunFam" id="3.40.630.30:FF:000013">
    <property type="entry name" value="cysteine-rich protein 2-binding protein-like"/>
    <property type="match status" value="1"/>
</dbReference>